<dbReference type="Proteomes" id="UP000026962">
    <property type="component" value="Chromosome 9"/>
</dbReference>
<dbReference type="EnsemblPlants" id="OPUNC09G04080.1">
    <property type="protein sequence ID" value="OPUNC09G04080.1"/>
    <property type="gene ID" value="OPUNC09G04080"/>
</dbReference>
<reference evidence="2" key="2">
    <citation type="submission" date="2018-05" db="EMBL/GenBank/DDBJ databases">
        <title>OpunRS2 (Oryza punctata Reference Sequence Version 2).</title>
        <authorList>
            <person name="Zhang J."/>
            <person name="Kudrna D."/>
            <person name="Lee S."/>
            <person name="Talag J."/>
            <person name="Welchert J."/>
            <person name="Wing R.A."/>
        </authorList>
    </citation>
    <scope>NUCLEOTIDE SEQUENCE [LARGE SCALE GENOMIC DNA]</scope>
</reference>
<dbReference type="Gramene" id="OPUNC09G04080.1">
    <property type="protein sequence ID" value="OPUNC09G04080.1"/>
    <property type="gene ID" value="OPUNC09G04080"/>
</dbReference>
<organism evidence="2">
    <name type="scientific">Oryza punctata</name>
    <name type="common">Red rice</name>
    <dbReference type="NCBI Taxonomy" id="4537"/>
    <lineage>
        <taxon>Eukaryota</taxon>
        <taxon>Viridiplantae</taxon>
        <taxon>Streptophyta</taxon>
        <taxon>Embryophyta</taxon>
        <taxon>Tracheophyta</taxon>
        <taxon>Spermatophyta</taxon>
        <taxon>Magnoliopsida</taxon>
        <taxon>Liliopsida</taxon>
        <taxon>Poales</taxon>
        <taxon>Poaceae</taxon>
        <taxon>BOP clade</taxon>
        <taxon>Oryzoideae</taxon>
        <taxon>Oryzeae</taxon>
        <taxon>Oryzinae</taxon>
        <taxon>Oryza</taxon>
    </lineage>
</organism>
<protein>
    <submittedName>
        <fullName evidence="2">Uncharacterized protein</fullName>
    </submittedName>
</protein>
<dbReference type="AlphaFoldDB" id="A0A0E0LZJ3"/>
<sequence length="95" mass="10646">MVRSGFREAGVMLQPFGSCSSTEIVDYVSSSKDYNDSNTETISSCEFDDDYTPLFFDVFMVDIRETASRLPGELLKKNEPNTTKRSANARRTTIG</sequence>
<keyword evidence="3" id="KW-1185">Reference proteome</keyword>
<name>A0A0E0LZJ3_ORYPU</name>
<accession>A0A0E0LZJ3</accession>
<dbReference type="HOGENOM" id="CLU_2376517_0_0_1"/>
<proteinExistence type="predicted"/>
<evidence type="ECO:0000313" key="2">
    <source>
        <dbReference type="EnsemblPlants" id="OPUNC09G04080.1"/>
    </source>
</evidence>
<feature type="region of interest" description="Disordered" evidence="1">
    <location>
        <begin position="72"/>
        <end position="95"/>
    </location>
</feature>
<evidence type="ECO:0000256" key="1">
    <source>
        <dbReference type="SAM" id="MobiDB-lite"/>
    </source>
</evidence>
<evidence type="ECO:0000313" key="3">
    <source>
        <dbReference type="Proteomes" id="UP000026962"/>
    </source>
</evidence>
<feature type="compositionally biased region" description="Polar residues" evidence="1">
    <location>
        <begin position="80"/>
        <end position="95"/>
    </location>
</feature>
<reference evidence="2" key="1">
    <citation type="submission" date="2015-04" db="UniProtKB">
        <authorList>
            <consortium name="EnsemblPlants"/>
        </authorList>
    </citation>
    <scope>IDENTIFICATION</scope>
</reference>